<reference evidence="5" key="1">
    <citation type="journal article" date="2019" name="Int. J. Syst. Evol. Microbiol.">
        <title>The Global Catalogue of Microorganisms (GCM) 10K type strain sequencing project: providing services to taxonomists for standard genome sequencing and annotation.</title>
        <authorList>
            <consortium name="The Broad Institute Genomics Platform"/>
            <consortium name="The Broad Institute Genome Sequencing Center for Infectious Disease"/>
            <person name="Wu L."/>
            <person name="Ma J."/>
        </authorList>
    </citation>
    <scope>NUCLEOTIDE SEQUENCE [LARGE SCALE GENOMIC DNA]</scope>
    <source>
        <strain evidence="5">CGMCC 1.16306</strain>
    </source>
</reference>
<organism evidence="4 5">
    <name type="scientific">Camelliibacillus cellulosilyticus</name>
    <dbReference type="NCBI Taxonomy" id="2174486"/>
    <lineage>
        <taxon>Bacteria</taxon>
        <taxon>Bacillati</taxon>
        <taxon>Bacillota</taxon>
        <taxon>Bacilli</taxon>
        <taxon>Bacillales</taxon>
        <taxon>Sporolactobacillaceae</taxon>
        <taxon>Camelliibacillus</taxon>
    </lineage>
</organism>
<comment type="caution">
    <text evidence="4">The sequence shown here is derived from an EMBL/GenBank/DDBJ whole genome shotgun (WGS) entry which is preliminary data.</text>
</comment>
<dbReference type="Proteomes" id="UP001596022">
    <property type="component" value="Unassembled WGS sequence"/>
</dbReference>
<comment type="similarity">
    <text evidence="1">Belongs to the peptidase S33 family.</text>
</comment>
<evidence type="ECO:0000259" key="3">
    <source>
        <dbReference type="Pfam" id="PF00561"/>
    </source>
</evidence>
<evidence type="ECO:0000313" key="4">
    <source>
        <dbReference type="EMBL" id="MFC4619513.1"/>
    </source>
</evidence>
<dbReference type="Gene3D" id="3.40.50.1820">
    <property type="entry name" value="alpha/beta hydrolase"/>
    <property type="match status" value="1"/>
</dbReference>
<dbReference type="PRINTS" id="PR00793">
    <property type="entry name" value="PROAMNOPTASE"/>
</dbReference>
<dbReference type="SUPFAM" id="SSF53474">
    <property type="entry name" value="alpha/beta-Hydrolases"/>
    <property type="match status" value="1"/>
</dbReference>
<dbReference type="InterPro" id="IPR029058">
    <property type="entry name" value="AB_hydrolase_fold"/>
</dbReference>
<protein>
    <submittedName>
        <fullName evidence="4">Alpha/beta fold hydrolase</fullName>
    </submittedName>
</protein>
<dbReference type="PANTHER" id="PTHR43798">
    <property type="entry name" value="MONOACYLGLYCEROL LIPASE"/>
    <property type="match status" value="1"/>
</dbReference>
<dbReference type="RefSeq" id="WP_376846609.1">
    <property type="nucleotide sequence ID" value="NZ_JBHSFW010000009.1"/>
</dbReference>
<evidence type="ECO:0000256" key="1">
    <source>
        <dbReference type="ARBA" id="ARBA00010088"/>
    </source>
</evidence>
<keyword evidence="2 4" id="KW-0378">Hydrolase</keyword>
<proteinExistence type="inferred from homology"/>
<dbReference type="InterPro" id="IPR000073">
    <property type="entry name" value="AB_hydrolase_1"/>
</dbReference>
<evidence type="ECO:0000256" key="2">
    <source>
        <dbReference type="ARBA" id="ARBA00022801"/>
    </source>
</evidence>
<sequence>MFKSRTPKFNDKKGRELENSIAVLEPIRVGGIKQWVMIRGENQNKPLLLFLHGGPGSAQIGFIRPYEKALEKGFVVVNWDQRGAGKSVRGVNPQAMTIDQMVKDTHEVMTHLLSRFHREKLFLVGHSWGSVLGALVAKKYPDLLYAYVGVSQVVHMENNERLSYEYSVAKAREANHNKAIRSLTRIGEPPYPNFKAMMAQRKWVLKFSPMELSSFFLFKEVMFSKEYTLMDWLRYIRAVRRSHRLLWDEFLTVDLFKQVPALAVPTFFCEGRHDYQAPFELVEQYMTRLIAPYKKIFWFDRSAHSPHLSEPKRFAEVCQAIKQRVYRLTFN</sequence>
<dbReference type="InterPro" id="IPR050266">
    <property type="entry name" value="AB_hydrolase_sf"/>
</dbReference>
<dbReference type="EMBL" id="JBHSFW010000009">
    <property type="protein sequence ID" value="MFC4619513.1"/>
    <property type="molecule type" value="Genomic_DNA"/>
</dbReference>
<accession>A0ABV9GNH2</accession>
<keyword evidence="5" id="KW-1185">Reference proteome</keyword>
<name>A0ABV9GNH2_9BACL</name>
<gene>
    <name evidence="4" type="ORF">ACFO4N_12400</name>
</gene>
<dbReference type="Pfam" id="PF00561">
    <property type="entry name" value="Abhydrolase_1"/>
    <property type="match status" value="1"/>
</dbReference>
<dbReference type="InterPro" id="IPR002410">
    <property type="entry name" value="Peptidase_S33"/>
</dbReference>
<feature type="domain" description="AB hydrolase-1" evidence="3">
    <location>
        <begin position="46"/>
        <end position="168"/>
    </location>
</feature>
<dbReference type="GO" id="GO:0016787">
    <property type="term" value="F:hydrolase activity"/>
    <property type="evidence" value="ECO:0007669"/>
    <property type="project" value="UniProtKB-KW"/>
</dbReference>
<evidence type="ECO:0000313" key="5">
    <source>
        <dbReference type="Proteomes" id="UP001596022"/>
    </source>
</evidence>